<organism evidence="1">
    <name type="scientific">viral metagenome</name>
    <dbReference type="NCBI Taxonomy" id="1070528"/>
    <lineage>
        <taxon>unclassified sequences</taxon>
        <taxon>metagenomes</taxon>
        <taxon>organismal metagenomes</taxon>
    </lineage>
</organism>
<protein>
    <submittedName>
        <fullName evidence="1">Uncharacterized protein</fullName>
    </submittedName>
</protein>
<evidence type="ECO:0000313" key="1">
    <source>
        <dbReference type="EMBL" id="QHT94500.1"/>
    </source>
</evidence>
<dbReference type="EMBL" id="MN740223">
    <property type="protein sequence ID" value="QHT94500.1"/>
    <property type="molecule type" value="Genomic_DNA"/>
</dbReference>
<dbReference type="AlphaFoldDB" id="A0A6C0IPI2"/>
<reference evidence="1" key="1">
    <citation type="journal article" date="2020" name="Nature">
        <title>Giant virus diversity and host interactions through global metagenomics.</title>
        <authorList>
            <person name="Schulz F."/>
            <person name="Roux S."/>
            <person name="Paez-Espino D."/>
            <person name="Jungbluth S."/>
            <person name="Walsh D.A."/>
            <person name="Denef V.J."/>
            <person name="McMahon K.D."/>
            <person name="Konstantinidis K.T."/>
            <person name="Eloe-Fadrosh E.A."/>
            <person name="Kyrpides N.C."/>
            <person name="Woyke T."/>
        </authorList>
    </citation>
    <scope>NUCLEOTIDE SEQUENCE</scope>
    <source>
        <strain evidence="1">GVMAG-M-3300024258-28</strain>
    </source>
</reference>
<accession>A0A6C0IPI2</accession>
<name>A0A6C0IPI2_9ZZZZ</name>
<proteinExistence type="predicted"/>
<sequence>MFDFTINEYIYKKKYIHQKLVTDYSSMFLITRVTQQYCEFGTSYLATLDNNEIYELVFYDKKTDLWYNYAEKYTSNCICF</sequence>